<comment type="caution">
    <text evidence="1">The sequence shown here is derived from an EMBL/GenBank/DDBJ whole genome shotgun (WGS) entry which is preliminary data.</text>
</comment>
<keyword evidence="2" id="KW-1185">Reference proteome</keyword>
<proteinExistence type="predicted"/>
<dbReference type="Gene3D" id="3.20.20.370">
    <property type="entry name" value="Glycoside hydrolase/deacetylase"/>
    <property type="match status" value="1"/>
</dbReference>
<reference evidence="1 2" key="1">
    <citation type="submission" date="2024-02" db="EMBL/GenBank/DDBJ databases">
        <authorList>
            <person name="Chen Y."/>
            <person name="Shah S."/>
            <person name="Dougan E. K."/>
            <person name="Thang M."/>
            <person name="Chan C."/>
        </authorList>
    </citation>
    <scope>NUCLEOTIDE SEQUENCE [LARGE SCALE GENOMIC DNA]</scope>
</reference>
<name>A0ABP0SX88_9DINO</name>
<evidence type="ECO:0000313" key="1">
    <source>
        <dbReference type="EMBL" id="CAK9116719.1"/>
    </source>
</evidence>
<evidence type="ECO:0000313" key="2">
    <source>
        <dbReference type="Proteomes" id="UP001642484"/>
    </source>
</evidence>
<organism evidence="1 2">
    <name type="scientific">Durusdinium trenchii</name>
    <dbReference type="NCBI Taxonomy" id="1381693"/>
    <lineage>
        <taxon>Eukaryota</taxon>
        <taxon>Sar</taxon>
        <taxon>Alveolata</taxon>
        <taxon>Dinophyceae</taxon>
        <taxon>Suessiales</taxon>
        <taxon>Symbiodiniaceae</taxon>
        <taxon>Durusdinium</taxon>
    </lineage>
</organism>
<sequence>MPEQVQWFRPPHGKLSPVMSEILERKGLTSVMCDTYACCPVIQDGDFIGKFLGEHAQDGSIIILHMPEHGFREWCLLGLETLLKRLKERGMKAVSLGHLAELAQQSKPMSSFKTSL</sequence>
<protein>
    <recommendedName>
        <fullName evidence="3">NodB homology domain-containing protein</fullName>
    </recommendedName>
</protein>
<dbReference type="InterPro" id="IPR011330">
    <property type="entry name" value="Glyco_hydro/deAcase_b/a-brl"/>
</dbReference>
<dbReference type="EMBL" id="CAXAMN010028492">
    <property type="protein sequence ID" value="CAK9116719.1"/>
    <property type="molecule type" value="Genomic_DNA"/>
</dbReference>
<gene>
    <name evidence="1" type="ORF">CCMP2556_LOCUS54226</name>
</gene>
<dbReference type="Proteomes" id="UP001642484">
    <property type="component" value="Unassembled WGS sequence"/>
</dbReference>
<accession>A0ABP0SX88</accession>
<evidence type="ECO:0008006" key="3">
    <source>
        <dbReference type="Google" id="ProtNLM"/>
    </source>
</evidence>
<dbReference type="SUPFAM" id="SSF88713">
    <property type="entry name" value="Glycoside hydrolase/deacetylase"/>
    <property type="match status" value="1"/>
</dbReference>